<dbReference type="EMBL" id="KV419398">
    <property type="protein sequence ID" value="KZS96633.1"/>
    <property type="molecule type" value="Genomic_DNA"/>
</dbReference>
<sequence>MVIIMAAVAAMDHTMALSFLGPLSSRLIWVADFREDICIVDINTPIIITIIASITAPITGIAAELTTSYNT</sequence>
<evidence type="ECO:0000313" key="1">
    <source>
        <dbReference type="EMBL" id="KZS96633.1"/>
    </source>
</evidence>
<evidence type="ECO:0000313" key="2">
    <source>
        <dbReference type="Proteomes" id="UP000076722"/>
    </source>
</evidence>
<keyword evidence="2" id="KW-1185">Reference proteome</keyword>
<name>A0A164Y6Q3_9AGAM</name>
<gene>
    <name evidence="1" type="ORF">SISNIDRAFT_482430</name>
</gene>
<accession>A0A164Y6Q3</accession>
<dbReference type="Proteomes" id="UP000076722">
    <property type="component" value="Unassembled WGS sequence"/>
</dbReference>
<dbReference type="AlphaFoldDB" id="A0A164Y6Q3"/>
<reference evidence="1 2" key="1">
    <citation type="journal article" date="2016" name="Mol. Biol. Evol.">
        <title>Comparative Genomics of Early-Diverging Mushroom-Forming Fungi Provides Insights into the Origins of Lignocellulose Decay Capabilities.</title>
        <authorList>
            <person name="Nagy L.G."/>
            <person name="Riley R."/>
            <person name="Tritt A."/>
            <person name="Adam C."/>
            <person name="Daum C."/>
            <person name="Floudas D."/>
            <person name="Sun H."/>
            <person name="Yadav J.S."/>
            <person name="Pangilinan J."/>
            <person name="Larsson K.H."/>
            <person name="Matsuura K."/>
            <person name="Barry K."/>
            <person name="Labutti K."/>
            <person name="Kuo R."/>
            <person name="Ohm R.A."/>
            <person name="Bhattacharya S.S."/>
            <person name="Shirouzu T."/>
            <person name="Yoshinaga Y."/>
            <person name="Martin F.M."/>
            <person name="Grigoriev I.V."/>
            <person name="Hibbett D.S."/>
        </authorList>
    </citation>
    <scope>NUCLEOTIDE SEQUENCE [LARGE SCALE GENOMIC DNA]</scope>
    <source>
        <strain evidence="1 2">HHB9708</strain>
    </source>
</reference>
<protein>
    <submittedName>
        <fullName evidence="1">Uncharacterized protein</fullName>
    </submittedName>
</protein>
<proteinExistence type="predicted"/>
<organism evidence="1 2">
    <name type="scientific">Sistotremastrum niveocremeum HHB9708</name>
    <dbReference type="NCBI Taxonomy" id="1314777"/>
    <lineage>
        <taxon>Eukaryota</taxon>
        <taxon>Fungi</taxon>
        <taxon>Dikarya</taxon>
        <taxon>Basidiomycota</taxon>
        <taxon>Agaricomycotina</taxon>
        <taxon>Agaricomycetes</taxon>
        <taxon>Sistotremastrales</taxon>
        <taxon>Sistotremastraceae</taxon>
        <taxon>Sertulicium</taxon>
        <taxon>Sertulicium niveocremeum</taxon>
    </lineage>
</organism>